<reference evidence="2" key="1">
    <citation type="submission" date="2023-03" db="EMBL/GenBank/DDBJ databases">
        <title>Electrophorus voltai genome.</title>
        <authorList>
            <person name="Bian C."/>
        </authorList>
    </citation>
    <scope>NUCLEOTIDE SEQUENCE</scope>
    <source>
        <strain evidence="2">CB-2022</strain>
        <tissue evidence="2">Muscle</tissue>
    </source>
</reference>
<keyword evidence="1" id="KW-0472">Membrane</keyword>
<protein>
    <recommendedName>
        <fullName evidence="4">EF-hand domain-containing protein</fullName>
    </recommendedName>
</protein>
<keyword evidence="1" id="KW-0812">Transmembrane</keyword>
<dbReference type="PROSITE" id="PS00018">
    <property type="entry name" value="EF_HAND_1"/>
    <property type="match status" value="1"/>
</dbReference>
<keyword evidence="3" id="KW-1185">Reference proteome</keyword>
<gene>
    <name evidence="2" type="ORF">P4O66_011574</name>
</gene>
<keyword evidence="1" id="KW-1133">Transmembrane helix</keyword>
<dbReference type="InterPro" id="IPR018247">
    <property type="entry name" value="EF_Hand_1_Ca_BS"/>
</dbReference>
<accession>A0AAD9DVI8</accession>
<organism evidence="2 3">
    <name type="scientific">Electrophorus voltai</name>
    <dbReference type="NCBI Taxonomy" id="2609070"/>
    <lineage>
        <taxon>Eukaryota</taxon>
        <taxon>Metazoa</taxon>
        <taxon>Chordata</taxon>
        <taxon>Craniata</taxon>
        <taxon>Vertebrata</taxon>
        <taxon>Euteleostomi</taxon>
        <taxon>Actinopterygii</taxon>
        <taxon>Neopterygii</taxon>
        <taxon>Teleostei</taxon>
        <taxon>Ostariophysi</taxon>
        <taxon>Gymnotiformes</taxon>
        <taxon>Gymnotoidei</taxon>
        <taxon>Gymnotidae</taxon>
        <taxon>Electrophorus</taxon>
    </lineage>
</organism>
<sequence length="119" mass="12515">MVTDPGAVISISDTRRWVLTVALPAPCVCASFALLLTSGAAAGAFDGSALLPGLLLPGWQLLLPALTHELDKRLSQLKMRDAPPSHGHLPSGRCVDHDSDGHVSFKDFENVIGYGLANS</sequence>
<dbReference type="AlphaFoldDB" id="A0AAD9DVI8"/>
<dbReference type="Proteomes" id="UP001239994">
    <property type="component" value="Unassembled WGS sequence"/>
</dbReference>
<feature type="transmembrane region" description="Helical" evidence="1">
    <location>
        <begin position="17"/>
        <end position="37"/>
    </location>
</feature>
<comment type="caution">
    <text evidence="2">The sequence shown here is derived from an EMBL/GenBank/DDBJ whole genome shotgun (WGS) entry which is preliminary data.</text>
</comment>
<evidence type="ECO:0000313" key="3">
    <source>
        <dbReference type="Proteomes" id="UP001239994"/>
    </source>
</evidence>
<proteinExistence type="predicted"/>
<evidence type="ECO:0008006" key="4">
    <source>
        <dbReference type="Google" id="ProtNLM"/>
    </source>
</evidence>
<evidence type="ECO:0000256" key="1">
    <source>
        <dbReference type="SAM" id="Phobius"/>
    </source>
</evidence>
<name>A0AAD9DVI8_9TELE</name>
<evidence type="ECO:0000313" key="2">
    <source>
        <dbReference type="EMBL" id="KAK1793172.1"/>
    </source>
</evidence>
<dbReference type="EMBL" id="JAROKS010000018">
    <property type="protein sequence ID" value="KAK1793172.1"/>
    <property type="molecule type" value="Genomic_DNA"/>
</dbReference>